<keyword evidence="3" id="KW-1185">Reference proteome</keyword>
<dbReference type="CDD" id="cd20558">
    <property type="entry name" value="CYCLIN_ScPCL7-like"/>
    <property type="match status" value="1"/>
</dbReference>
<evidence type="ECO:0000313" key="2">
    <source>
        <dbReference type="EMBL" id="EPB84261.1"/>
    </source>
</evidence>
<dbReference type="GO" id="GO:0000307">
    <property type="term" value="C:cyclin-dependent protein kinase holoenzyme complex"/>
    <property type="evidence" value="ECO:0007669"/>
    <property type="project" value="TreeGrafter"/>
</dbReference>
<proteinExistence type="predicted"/>
<dbReference type="GO" id="GO:0005634">
    <property type="term" value="C:nucleus"/>
    <property type="evidence" value="ECO:0007669"/>
    <property type="project" value="TreeGrafter"/>
</dbReference>
<organism evidence="2 3">
    <name type="scientific">Mucor circinelloides f. circinelloides (strain 1006PhL)</name>
    <name type="common">Mucormycosis agent</name>
    <name type="synonym">Calyptromyces circinelloides</name>
    <dbReference type="NCBI Taxonomy" id="1220926"/>
    <lineage>
        <taxon>Eukaryota</taxon>
        <taxon>Fungi</taxon>
        <taxon>Fungi incertae sedis</taxon>
        <taxon>Mucoromycota</taxon>
        <taxon>Mucoromycotina</taxon>
        <taxon>Mucoromycetes</taxon>
        <taxon>Mucorales</taxon>
        <taxon>Mucorineae</taxon>
        <taxon>Mucoraceae</taxon>
        <taxon>Mucor</taxon>
    </lineage>
</organism>
<dbReference type="PANTHER" id="PTHR15615">
    <property type="match status" value="1"/>
</dbReference>
<feature type="compositionally biased region" description="Polar residues" evidence="1">
    <location>
        <begin position="190"/>
        <end position="201"/>
    </location>
</feature>
<accession>S2J2H5</accession>
<dbReference type="Gene3D" id="1.10.472.10">
    <property type="entry name" value="Cyclin-like"/>
    <property type="match status" value="1"/>
</dbReference>
<dbReference type="STRING" id="1220926.S2J2H5"/>
<dbReference type="OMA" id="HYNPYKR"/>
<name>S2J2H5_MUCC1</name>
<evidence type="ECO:0000313" key="3">
    <source>
        <dbReference type="Proteomes" id="UP000014254"/>
    </source>
</evidence>
<dbReference type="PANTHER" id="PTHR15615:SF94">
    <property type="entry name" value="PHO85 CYCLIN-6-RELATED"/>
    <property type="match status" value="1"/>
</dbReference>
<evidence type="ECO:0000256" key="1">
    <source>
        <dbReference type="SAM" id="MobiDB-lite"/>
    </source>
</evidence>
<dbReference type="AlphaFoldDB" id="S2J2H5"/>
<feature type="compositionally biased region" description="Low complexity" evidence="1">
    <location>
        <begin position="179"/>
        <end position="189"/>
    </location>
</feature>
<protein>
    <recommendedName>
        <fullName evidence="4">Cyclin</fullName>
    </recommendedName>
</protein>
<dbReference type="InterPro" id="IPR036915">
    <property type="entry name" value="Cyclin-like_sf"/>
</dbReference>
<dbReference type="SUPFAM" id="SSF47954">
    <property type="entry name" value="Cyclin-like"/>
    <property type="match status" value="1"/>
</dbReference>
<dbReference type="InterPro" id="IPR013922">
    <property type="entry name" value="Cyclin_PHO80-like"/>
</dbReference>
<dbReference type="InParanoid" id="S2J2H5"/>
<sequence>MNIVDFPVQHLIKIVSNLLDSMLKTNNRLPTTQITYFHSRAIPNITVLSYLTRIHKFAPFTNEALLSMLIYFDRMTKLDDGFTINSYNIHRLLITSIVVASKFTSDIFYANSRYAKVGGIPLVELNQLELELLFLLDFQLYIPLEDIQLYADQLLSHSMQTSVELIEPAIIAATTTSTTTTATATTTTTKPNHIQQKSTDPSVVLPLTPPYTASNEHHPHKRSNSPPHYNPYKRPTTTTIVKRRKLGLVSPKDK</sequence>
<dbReference type="eggNOG" id="KOG1674">
    <property type="taxonomic scope" value="Eukaryota"/>
</dbReference>
<feature type="region of interest" description="Disordered" evidence="1">
    <location>
        <begin position="179"/>
        <end position="238"/>
    </location>
</feature>
<dbReference type="OrthoDB" id="1060854at2759"/>
<dbReference type="Proteomes" id="UP000014254">
    <property type="component" value="Unassembled WGS sequence"/>
</dbReference>
<dbReference type="VEuPathDB" id="FungiDB:HMPREF1544_08981"/>
<dbReference type="GO" id="GO:0019901">
    <property type="term" value="F:protein kinase binding"/>
    <property type="evidence" value="ECO:0007669"/>
    <property type="project" value="InterPro"/>
</dbReference>
<dbReference type="EMBL" id="KE124044">
    <property type="protein sequence ID" value="EPB84261.1"/>
    <property type="molecule type" value="Genomic_DNA"/>
</dbReference>
<gene>
    <name evidence="2" type="ORF">HMPREF1544_08981</name>
</gene>
<reference evidence="3" key="1">
    <citation type="submission" date="2013-05" db="EMBL/GenBank/DDBJ databases">
        <title>The Genome sequence of Mucor circinelloides f. circinelloides 1006PhL.</title>
        <authorList>
            <consortium name="The Broad Institute Genomics Platform"/>
            <person name="Cuomo C."/>
            <person name="Earl A."/>
            <person name="Findley K."/>
            <person name="Lee S.C."/>
            <person name="Walker B."/>
            <person name="Young S."/>
            <person name="Zeng Q."/>
            <person name="Gargeya S."/>
            <person name="Fitzgerald M."/>
            <person name="Haas B."/>
            <person name="Abouelleil A."/>
            <person name="Allen A.W."/>
            <person name="Alvarado L."/>
            <person name="Arachchi H.M."/>
            <person name="Berlin A.M."/>
            <person name="Chapman S.B."/>
            <person name="Gainer-Dewar J."/>
            <person name="Goldberg J."/>
            <person name="Griggs A."/>
            <person name="Gujja S."/>
            <person name="Hansen M."/>
            <person name="Howarth C."/>
            <person name="Imamovic A."/>
            <person name="Ireland A."/>
            <person name="Larimer J."/>
            <person name="McCowan C."/>
            <person name="Murphy C."/>
            <person name="Pearson M."/>
            <person name="Poon T.W."/>
            <person name="Priest M."/>
            <person name="Roberts A."/>
            <person name="Saif S."/>
            <person name="Shea T."/>
            <person name="Sisk P."/>
            <person name="Sykes S."/>
            <person name="Wortman J."/>
            <person name="Nusbaum C."/>
            <person name="Birren B."/>
        </authorList>
    </citation>
    <scope>NUCLEOTIDE SEQUENCE [LARGE SCALE GENOMIC DNA]</scope>
    <source>
        <strain evidence="3">1006PhL</strain>
    </source>
</reference>
<dbReference type="GO" id="GO:0016538">
    <property type="term" value="F:cyclin-dependent protein serine/threonine kinase regulator activity"/>
    <property type="evidence" value="ECO:0007669"/>
    <property type="project" value="TreeGrafter"/>
</dbReference>
<dbReference type="Pfam" id="PF08613">
    <property type="entry name" value="Cyclin"/>
    <property type="match status" value="1"/>
</dbReference>
<evidence type="ECO:0008006" key="4">
    <source>
        <dbReference type="Google" id="ProtNLM"/>
    </source>
</evidence>